<dbReference type="Pfam" id="PF17921">
    <property type="entry name" value="Integrase_H2C2"/>
    <property type="match status" value="1"/>
</dbReference>
<protein>
    <recommendedName>
        <fullName evidence="1">Integrase zinc-binding domain-containing protein</fullName>
    </recommendedName>
</protein>
<dbReference type="Proteomes" id="UP000193411">
    <property type="component" value="Unassembled WGS sequence"/>
</dbReference>
<feature type="non-terminal residue" evidence="2">
    <location>
        <position position="101"/>
    </location>
</feature>
<comment type="caution">
    <text evidence="2">The sequence shown here is derived from an EMBL/GenBank/DDBJ whole genome shotgun (WGS) entry which is preliminary data.</text>
</comment>
<feature type="domain" description="Integrase zinc-binding" evidence="1">
    <location>
        <begin position="1"/>
        <end position="47"/>
    </location>
</feature>
<gene>
    <name evidence="2" type="ORF">BCR44DRAFT_110147</name>
</gene>
<keyword evidence="3" id="KW-1185">Reference proteome</keyword>
<reference evidence="2 3" key="1">
    <citation type="submission" date="2016-07" db="EMBL/GenBank/DDBJ databases">
        <title>Pervasive Adenine N6-methylation of Active Genes in Fungi.</title>
        <authorList>
            <consortium name="DOE Joint Genome Institute"/>
            <person name="Mondo S.J."/>
            <person name="Dannebaum R.O."/>
            <person name="Kuo R.C."/>
            <person name="Labutti K."/>
            <person name="Haridas S."/>
            <person name="Kuo A."/>
            <person name="Salamov A."/>
            <person name="Ahrendt S.R."/>
            <person name="Lipzen A."/>
            <person name="Sullivan W."/>
            <person name="Andreopoulos W.B."/>
            <person name="Clum A."/>
            <person name="Lindquist E."/>
            <person name="Daum C."/>
            <person name="Ramamoorthy G.K."/>
            <person name="Gryganskyi A."/>
            <person name="Culley D."/>
            <person name="Magnuson J.K."/>
            <person name="James T.Y."/>
            <person name="O'Malley M.A."/>
            <person name="Stajich J.E."/>
            <person name="Spatafora J.W."/>
            <person name="Visel A."/>
            <person name="Grigoriev I.V."/>
        </authorList>
    </citation>
    <scope>NUCLEOTIDE SEQUENCE [LARGE SCALE GENOMIC DNA]</scope>
    <source>
        <strain evidence="2 3">PL171</strain>
    </source>
</reference>
<dbReference type="PANTHER" id="PTHR47266">
    <property type="entry name" value="ENDONUCLEASE-RELATED"/>
    <property type="match status" value="1"/>
</dbReference>
<proteinExistence type="predicted"/>
<feature type="non-terminal residue" evidence="2">
    <location>
        <position position="1"/>
    </location>
</feature>
<dbReference type="STRING" id="765915.A0A1Y2HR94"/>
<dbReference type="OrthoDB" id="2748014at2759"/>
<dbReference type="InterPro" id="IPR052160">
    <property type="entry name" value="Gypsy_RT_Integrase-like"/>
</dbReference>
<dbReference type="AlphaFoldDB" id="A0A1Y2HR94"/>
<dbReference type="EMBL" id="MCFL01000014">
    <property type="protein sequence ID" value="ORZ37117.1"/>
    <property type="molecule type" value="Genomic_DNA"/>
</dbReference>
<evidence type="ECO:0000259" key="1">
    <source>
        <dbReference type="Pfam" id="PF17921"/>
    </source>
</evidence>
<sequence>LMKDAHVAVGHRGREATFQLLAQQFRWPGMYRDVAKFVAACLPCQRDGPLEATTTYWSRPLRPIVKEWAIDFVVLPAAQGKRYILDARCTFSGSVEAVPTR</sequence>
<dbReference type="Gene3D" id="1.10.340.70">
    <property type="match status" value="1"/>
</dbReference>
<accession>A0A1Y2HR94</accession>
<evidence type="ECO:0000313" key="2">
    <source>
        <dbReference type="EMBL" id="ORZ37117.1"/>
    </source>
</evidence>
<evidence type="ECO:0000313" key="3">
    <source>
        <dbReference type="Proteomes" id="UP000193411"/>
    </source>
</evidence>
<dbReference type="InterPro" id="IPR041588">
    <property type="entry name" value="Integrase_H2C2"/>
</dbReference>
<organism evidence="2 3">
    <name type="scientific">Catenaria anguillulae PL171</name>
    <dbReference type="NCBI Taxonomy" id="765915"/>
    <lineage>
        <taxon>Eukaryota</taxon>
        <taxon>Fungi</taxon>
        <taxon>Fungi incertae sedis</taxon>
        <taxon>Blastocladiomycota</taxon>
        <taxon>Blastocladiomycetes</taxon>
        <taxon>Blastocladiales</taxon>
        <taxon>Catenariaceae</taxon>
        <taxon>Catenaria</taxon>
    </lineage>
</organism>
<name>A0A1Y2HR94_9FUNG</name>